<dbReference type="NCBIfam" id="TIGR00033">
    <property type="entry name" value="aroC"/>
    <property type="match status" value="1"/>
</dbReference>
<evidence type="ECO:0000256" key="8">
    <source>
        <dbReference type="ARBA" id="ARBA00022857"/>
    </source>
</evidence>
<dbReference type="PROSITE" id="PS00789">
    <property type="entry name" value="CHORISMATE_SYNTHASE_3"/>
    <property type="match status" value="1"/>
</dbReference>
<comment type="catalytic activity">
    <reaction evidence="11">
        <text>5-O-(1-carboxyvinyl)-3-phosphoshikimate = chorismate + phosphate</text>
        <dbReference type="Rhea" id="RHEA:21020"/>
        <dbReference type="ChEBI" id="CHEBI:29748"/>
        <dbReference type="ChEBI" id="CHEBI:43474"/>
        <dbReference type="ChEBI" id="CHEBI:57701"/>
        <dbReference type="EC" id="4.2.3.5"/>
    </reaction>
</comment>
<dbReference type="CDD" id="cd07304">
    <property type="entry name" value="Chorismate_synthase"/>
    <property type="match status" value="1"/>
</dbReference>
<evidence type="ECO:0000313" key="12">
    <source>
        <dbReference type="EMBL" id="SDG14526.1"/>
    </source>
</evidence>
<reference evidence="12 13" key="1">
    <citation type="submission" date="2016-10" db="EMBL/GenBank/DDBJ databases">
        <authorList>
            <person name="de Groot N.N."/>
        </authorList>
    </citation>
    <scope>NUCLEOTIDE SEQUENCE [LARGE SCALE GENOMIC DNA]</scope>
    <source>
        <strain evidence="12 13">ATCC BAA-466</strain>
    </source>
</reference>
<dbReference type="EMBL" id="FNCK01000003">
    <property type="protein sequence ID" value="SDG14526.1"/>
    <property type="molecule type" value="Genomic_DNA"/>
</dbReference>
<accession>A0A1G7RUV6</accession>
<dbReference type="NCBIfam" id="NF003793">
    <property type="entry name" value="PRK05382.1"/>
    <property type="match status" value="1"/>
</dbReference>
<comment type="subunit">
    <text evidence="11">Homotetramer.</text>
</comment>
<feature type="binding site" evidence="11">
    <location>
        <begin position="305"/>
        <end position="309"/>
    </location>
    <ligand>
        <name>FMN</name>
        <dbReference type="ChEBI" id="CHEBI:58210"/>
    </ligand>
</feature>
<evidence type="ECO:0000256" key="3">
    <source>
        <dbReference type="ARBA" id="ARBA00013036"/>
    </source>
</evidence>
<keyword evidence="10 11" id="KW-0456">Lyase</keyword>
<keyword evidence="5 11" id="KW-0285">Flavoprotein</keyword>
<dbReference type="SUPFAM" id="SSF103263">
    <property type="entry name" value="Chorismate synthase, AroC"/>
    <property type="match status" value="1"/>
</dbReference>
<dbReference type="GO" id="GO:0009073">
    <property type="term" value="P:aromatic amino acid family biosynthetic process"/>
    <property type="evidence" value="ECO:0007669"/>
    <property type="project" value="UniProtKB-KW"/>
</dbReference>
<dbReference type="Gene3D" id="3.60.150.10">
    <property type="entry name" value="Chorismate synthase AroC"/>
    <property type="match status" value="1"/>
</dbReference>
<dbReference type="InterPro" id="IPR020541">
    <property type="entry name" value="Chorismate_synthase_CS"/>
</dbReference>
<evidence type="ECO:0000256" key="9">
    <source>
        <dbReference type="ARBA" id="ARBA00023141"/>
    </source>
</evidence>
<keyword evidence="4 11" id="KW-0028">Amino-acid biosynthesis</keyword>
<gene>
    <name evidence="11" type="primary">aroC</name>
    <name evidence="12" type="ORF">SAMN05421791_103188</name>
</gene>
<feature type="binding site" evidence="11">
    <location>
        <begin position="125"/>
        <end position="127"/>
    </location>
    <ligand>
        <name>FMN</name>
        <dbReference type="ChEBI" id="CHEBI:58210"/>
    </ligand>
</feature>
<dbReference type="EC" id="4.2.3.5" evidence="3 11"/>
<evidence type="ECO:0000256" key="6">
    <source>
        <dbReference type="ARBA" id="ARBA00022643"/>
    </source>
</evidence>
<feature type="binding site" evidence="11">
    <location>
        <position position="290"/>
    </location>
    <ligand>
        <name>FMN</name>
        <dbReference type="ChEBI" id="CHEBI:58210"/>
    </ligand>
</feature>
<dbReference type="STRING" id="120956.SAMN05421791_103188"/>
<dbReference type="GO" id="GO:0009423">
    <property type="term" value="P:chorismate biosynthetic process"/>
    <property type="evidence" value="ECO:0007669"/>
    <property type="project" value="UniProtKB-UniRule"/>
</dbReference>
<dbReference type="GO" id="GO:0008652">
    <property type="term" value="P:amino acid biosynthetic process"/>
    <property type="evidence" value="ECO:0007669"/>
    <property type="project" value="UniProtKB-KW"/>
</dbReference>
<comment type="caution">
    <text evidence="11">Lacks conserved residue(s) required for the propagation of feature annotation.</text>
</comment>
<evidence type="ECO:0000256" key="2">
    <source>
        <dbReference type="ARBA" id="ARBA00008014"/>
    </source>
</evidence>
<dbReference type="GO" id="GO:0010181">
    <property type="term" value="F:FMN binding"/>
    <property type="evidence" value="ECO:0007669"/>
    <property type="project" value="TreeGrafter"/>
</dbReference>
<evidence type="ECO:0000256" key="11">
    <source>
        <dbReference type="HAMAP-Rule" id="MF_00300"/>
    </source>
</evidence>
<comment type="function">
    <text evidence="11">Catalyzes the anti-1,4-elimination of the C-3 phosphate and the C-6 proR hydrogen from 5-enolpyruvylshikimate-3-phosphate (EPSP) to yield chorismate, which is the branch point compound that serves as the starting substrate for the three terminal pathways of aromatic amino acid biosynthesis. This reaction introduces a second double bond into the aromatic ring system.</text>
</comment>
<proteinExistence type="inferred from homology"/>
<dbReference type="GO" id="GO:0005829">
    <property type="term" value="C:cytosol"/>
    <property type="evidence" value="ECO:0007669"/>
    <property type="project" value="TreeGrafter"/>
</dbReference>
<evidence type="ECO:0000256" key="4">
    <source>
        <dbReference type="ARBA" id="ARBA00022605"/>
    </source>
</evidence>
<dbReference type="RefSeq" id="WP_090289596.1">
    <property type="nucleotide sequence ID" value="NZ_FNCK01000003.1"/>
</dbReference>
<evidence type="ECO:0000313" key="13">
    <source>
        <dbReference type="Proteomes" id="UP000199708"/>
    </source>
</evidence>
<comment type="pathway">
    <text evidence="1 11">Metabolic intermediate biosynthesis; chorismate biosynthesis; chorismate from D-erythrose 4-phosphate and phosphoenolpyruvate: step 7/7.</text>
</comment>
<keyword evidence="7 11" id="KW-0274">FAD</keyword>
<dbReference type="PANTHER" id="PTHR21085:SF0">
    <property type="entry name" value="CHORISMATE SYNTHASE"/>
    <property type="match status" value="1"/>
</dbReference>
<organism evidence="12 13">
    <name type="scientific">Facklamia miroungae</name>
    <dbReference type="NCBI Taxonomy" id="120956"/>
    <lineage>
        <taxon>Bacteria</taxon>
        <taxon>Bacillati</taxon>
        <taxon>Bacillota</taxon>
        <taxon>Bacilli</taxon>
        <taxon>Lactobacillales</taxon>
        <taxon>Aerococcaceae</taxon>
        <taxon>Facklamia</taxon>
    </lineage>
</organism>
<protein>
    <recommendedName>
        <fullName evidence="3 11">Chorismate synthase</fullName>
        <shortName evidence="11">CS</shortName>
        <ecNumber evidence="3 11">4.2.3.5</ecNumber>
    </recommendedName>
    <alternativeName>
        <fullName evidence="11">5-enolpyruvylshikimate-3-phosphate phospholyase</fullName>
    </alternativeName>
</protein>
<comment type="cofactor">
    <cofactor evidence="11">
        <name>FMNH2</name>
        <dbReference type="ChEBI" id="CHEBI:57618"/>
    </cofactor>
    <text evidence="11">Reduced FMN (FMNH(2)).</text>
</comment>
<dbReference type="PIRSF" id="PIRSF001456">
    <property type="entry name" value="Chorismate_synth"/>
    <property type="match status" value="1"/>
</dbReference>
<dbReference type="InterPro" id="IPR035904">
    <property type="entry name" value="Chorismate_synth_AroC_sf"/>
</dbReference>
<dbReference type="Pfam" id="PF01264">
    <property type="entry name" value="Chorismate_synt"/>
    <property type="match status" value="1"/>
</dbReference>
<comment type="similarity">
    <text evidence="2 11">Belongs to the chorismate synthase family.</text>
</comment>
<dbReference type="UniPathway" id="UPA00053">
    <property type="reaction ID" value="UER00090"/>
</dbReference>
<keyword evidence="8 11" id="KW-0521">NADP</keyword>
<feature type="binding site" evidence="11">
    <location>
        <position position="47"/>
    </location>
    <ligand>
        <name>NADP(+)</name>
        <dbReference type="ChEBI" id="CHEBI:58349"/>
    </ligand>
</feature>
<evidence type="ECO:0000256" key="5">
    <source>
        <dbReference type="ARBA" id="ARBA00022630"/>
    </source>
</evidence>
<evidence type="ECO:0000256" key="10">
    <source>
        <dbReference type="ARBA" id="ARBA00023239"/>
    </source>
</evidence>
<evidence type="ECO:0000256" key="1">
    <source>
        <dbReference type="ARBA" id="ARBA00005044"/>
    </source>
</evidence>
<sequence length="370" mass="40221">MSFSLGQKFRLTVYGQSHAKAIGVVIDGLPAGLDFPYTAIQTALERRRPGKKVWSTSRNEADLFEVKAGIVDGKTCGAPLCLEIRNQDMQSKDYAQHEYLPRPSHADYPAFVKYEGHHDIRGGGHFSGRMTAPIVMAGSIARYLLETSGIQIYSHIHSIAGIKDRLVDFAQPDFKALSELVNKEFPVIDDLQGQAMKEAILVAKEDKDSVGGQVEVIVDGLPVGIGQPLYDSCEAKLAHAMFGIPATRGVEFGTGFAGANLRGSQHNDPYYLDSNLTVKTLTNHHGGIIGGLTTGMPLIMRVAIKPTSSIGQPQASVNLDQQVNQELTIEGRHDPCIVPRVVPVIEAMTAICLLDLMMMDGQWPTISTKN</sequence>
<keyword evidence="9 11" id="KW-0057">Aromatic amino acid biosynthesis</keyword>
<evidence type="ECO:0000256" key="7">
    <source>
        <dbReference type="ARBA" id="ARBA00022827"/>
    </source>
</evidence>
<name>A0A1G7RUV6_9LACT</name>
<keyword evidence="13" id="KW-1185">Reference proteome</keyword>
<feature type="binding site" evidence="11">
    <location>
        <position position="332"/>
    </location>
    <ligand>
        <name>FMN</name>
        <dbReference type="ChEBI" id="CHEBI:58210"/>
    </ligand>
</feature>
<dbReference type="GO" id="GO:0004107">
    <property type="term" value="F:chorismate synthase activity"/>
    <property type="evidence" value="ECO:0007669"/>
    <property type="project" value="UniProtKB-UniRule"/>
</dbReference>
<keyword evidence="6 11" id="KW-0288">FMN</keyword>
<dbReference type="InterPro" id="IPR000453">
    <property type="entry name" value="Chorismate_synth"/>
</dbReference>
<dbReference type="AlphaFoldDB" id="A0A1G7RUV6"/>
<dbReference type="PROSITE" id="PS00788">
    <property type="entry name" value="CHORISMATE_SYNTHASE_2"/>
    <property type="match status" value="1"/>
</dbReference>
<dbReference type="HAMAP" id="MF_00300">
    <property type="entry name" value="Chorismate_synth"/>
    <property type="match status" value="1"/>
</dbReference>
<dbReference type="Proteomes" id="UP000199708">
    <property type="component" value="Unassembled WGS sequence"/>
</dbReference>
<dbReference type="OrthoDB" id="9771806at2"/>
<dbReference type="PANTHER" id="PTHR21085">
    <property type="entry name" value="CHORISMATE SYNTHASE"/>
    <property type="match status" value="1"/>
</dbReference>